<dbReference type="KEGG" id="pcl:Pcal_1168"/>
<dbReference type="GO" id="GO:0005525">
    <property type="term" value="F:GTP binding"/>
    <property type="evidence" value="ECO:0007669"/>
    <property type="project" value="InterPro"/>
</dbReference>
<dbReference type="InterPro" id="IPR006073">
    <property type="entry name" value="GTP-bd"/>
</dbReference>
<dbReference type="OrthoDB" id="25234at2157"/>
<dbReference type="RefSeq" id="WP_011849851.1">
    <property type="nucleotide sequence ID" value="NC_009073.1"/>
</dbReference>
<organism evidence="2 3">
    <name type="scientific">Pyrobaculum calidifontis (strain DSM 21063 / JCM 11548 / VA1)</name>
    <dbReference type="NCBI Taxonomy" id="410359"/>
    <lineage>
        <taxon>Archaea</taxon>
        <taxon>Thermoproteota</taxon>
        <taxon>Thermoprotei</taxon>
        <taxon>Thermoproteales</taxon>
        <taxon>Thermoproteaceae</taxon>
        <taxon>Pyrobaculum</taxon>
    </lineage>
</organism>
<proteinExistence type="predicted"/>
<reference evidence="2" key="1">
    <citation type="submission" date="2007-02" db="EMBL/GenBank/DDBJ databases">
        <title>Complete sequence of Pyrobaculum calidifontis JCM 11548.</title>
        <authorList>
            <consortium name="US DOE Joint Genome Institute"/>
            <person name="Copeland A."/>
            <person name="Lucas S."/>
            <person name="Lapidus A."/>
            <person name="Barry K."/>
            <person name="Glavina del Rio T."/>
            <person name="Dalin E."/>
            <person name="Tice H."/>
            <person name="Pitluck S."/>
            <person name="Chain P."/>
            <person name="Malfatti S."/>
            <person name="Shin M."/>
            <person name="Vergez L."/>
            <person name="Schmutz J."/>
            <person name="Larimer F."/>
            <person name="Land M."/>
            <person name="Hauser L."/>
            <person name="Kyrpides N."/>
            <person name="Mikhailova N."/>
            <person name="Cozen A.E."/>
            <person name="Fitz-Gibbon S.T."/>
            <person name="House C.H."/>
            <person name="Saltikov C."/>
            <person name="Lowe T.M."/>
            <person name="Richardson P."/>
        </authorList>
    </citation>
    <scope>NUCLEOTIDE SEQUENCE [LARGE SCALE GENOMIC DNA]</scope>
    <source>
        <strain evidence="2">JCM 11548</strain>
    </source>
</reference>
<dbReference type="Proteomes" id="UP000001431">
    <property type="component" value="Chromosome"/>
</dbReference>
<accession>A3MVC6</accession>
<evidence type="ECO:0000259" key="1">
    <source>
        <dbReference type="Pfam" id="PF01926"/>
    </source>
</evidence>
<dbReference type="STRING" id="410359.Pcal_1168"/>
<dbReference type="Pfam" id="PF01926">
    <property type="entry name" value="MMR_HSR1"/>
    <property type="match status" value="1"/>
</dbReference>
<dbReference type="HOGENOM" id="CLU_144586_0_0_2"/>
<name>A3MVC6_PYRCJ</name>
<dbReference type="EMBL" id="CP000561">
    <property type="protein sequence ID" value="ABO08593.1"/>
    <property type="molecule type" value="Genomic_DNA"/>
</dbReference>
<gene>
    <name evidence="2" type="ordered locus">Pcal_1168</name>
</gene>
<feature type="domain" description="G" evidence="1">
    <location>
        <begin position="6"/>
        <end position="115"/>
    </location>
</feature>
<dbReference type="eggNOG" id="arCOG00364">
    <property type="taxonomic scope" value="Archaea"/>
</dbReference>
<dbReference type="PRINTS" id="PR00449">
    <property type="entry name" value="RASTRNSFRMNG"/>
</dbReference>
<keyword evidence="3" id="KW-1185">Reference proteome</keyword>
<sequence>MKRYSAAVLGVGGVGKTTYIYRLLGLSLRPRTTLRPGLYRLYLNDREIDLVDVPGQAALEVARNFARTWTFYVDLMIYMYDLTDQATLYAIAEIHSALLDRGIQPYKNVVLVGNKRDLAEELGIFIEGDEIATAIGAQKIYYISALKDHISALYKPVEEVLP</sequence>
<evidence type="ECO:0000313" key="2">
    <source>
        <dbReference type="EMBL" id="ABO08593.1"/>
    </source>
</evidence>
<evidence type="ECO:0000313" key="3">
    <source>
        <dbReference type="Proteomes" id="UP000001431"/>
    </source>
</evidence>
<protein>
    <submittedName>
        <fullName evidence="2">Miro domain protein</fullName>
    </submittedName>
</protein>
<dbReference type="InterPro" id="IPR027417">
    <property type="entry name" value="P-loop_NTPase"/>
</dbReference>
<dbReference type="Gene3D" id="3.40.50.300">
    <property type="entry name" value="P-loop containing nucleotide triphosphate hydrolases"/>
    <property type="match status" value="1"/>
</dbReference>
<dbReference type="SUPFAM" id="SSF52540">
    <property type="entry name" value="P-loop containing nucleoside triphosphate hydrolases"/>
    <property type="match status" value="1"/>
</dbReference>
<dbReference type="CDD" id="cd00882">
    <property type="entry name" value="Ras_like_GTPase"/>
    <property type="match status" value="1"/>
</dbReference>
<dbReference type="GeneID" id="4908933"/>
<dbReference type="AlphaFoldDB" id="A3MVC6"/>